<reference evidence="2" key="1">
    <citation type="submission" date="2020-08" db="EMBL/GenBank/DDBJ databases">
        <title>Multicomponent nature underlies the extraordinary mechanical properties of spider dragline silk.</title>
        <authorList>
            <person name="Kono N."/>
            <person name="Nakamura H."/>
            <person name="Mori M."/>
            <person name="Yoshida Y."/>
            <person name="Ohtoshi R."/>
            <person name="Malay A.D."/>
            <person name="Moran D.A.P."/>
            <person name="Tomita M."/>
            <person name="Numata K."/>
            <person name="Arakawa K."/>
        </authorList>
    </citation>
    <scope>NUCLEOTIDE SEQUENCE</scope>
</reference>
<dbReference type="Proteomes" id="UP000887013">
    <property type="component" value="Unassembled WGS sequence"/>
</dbReference>
<comment type="caution">
    <text evidence="2">The sequence shown here is derived from an EMBL/GenBank/DDBJ whole genome shotgun (WGS) entry which is preliminary data.</text>
</comment>
<evidence type="ECO:0000313" key="3">
    <source>
        <dbReference type="Proteomes" id="UP000887013"/>
    </source>
</evidence>
<protein>
    <submittedName>
        <fullName evidence="2">Uncharacterized protein</fullName>
    </submittedName>
</protein>
<dbReference type="AlphaFoldDB" id="A0A8X6NRV8"/>
<accession>A0A8X6NRV8</accession>
<sequence length="72" mass="8161">MSIMEMRGTVMIGQGVYIGYYLMSEIFKVQCLEAVVRHSGSNHYPPKSKGQNRPKFHSSGILPSPEQFNSKR</sequence>
<proteinExistence type="predicted"/>
<keyword evidence="3" id="KW-1185">Reference proteome</keyword>
<organism evidence="2 3">
    <name type="scientific">Nephila pilipes</name>
    <name type="common">Giant wood spider</name>
    <name type="synonym">Nephila maculata</name>
    <dbReference type="NCBI Taxonomy" id="299642"/>
    <lineage>
        <taxon>Eukaryota</taxon>
        <taxon>Metazoa</taxon>
        <taxon>Ecdysozoa</taxon>
        <taxon>Arthropoda</taxon>
        <taxon>Chelicerata</taxon>
        <taxon>Arachnida</taxon>
        <taxon>Araneae</taxon>
        <taxon>Araneomorphae</taxon>
        <taxon>Entelegynae</taxon>
        <taxon>Araneoidea</taxon>
        <taxon>Nephilidae</taxon>
        <taxon>Nephila</taxon>
    </lineage>
</organism>
<evidence type="ECO:0000256" key="1">
    <source>
        <dbReference type="SAM" id="MobiDB-lite"/>
    </source>
</evidence>
<gene>
    <name evidence="2" type="ORF">NPIL_199721</name>
</gene>
<feature type="region of interest" description="Disordered" evidence="1">
    <location>
        <begin position="40"/>
        <end position="72"/>
    </location>
</feature>
<name>A0A8X6NRV8_NEPPI</name>
<evidence type="ECO:0000313" key="2">
    <source>
        <dbReference type="EMBL" id="GFT30572.1"/>
    </source>
</evidence>
<dbReference type="EMBL" id="BMAW01012816">
    <property type="protein sequence ID" value="GFT30572.1"/>
    <property type="molecule type" value="Genomic_DNA"/>
</dbReference>